<proteinExistence type="inferred from homology"/>
<evidence type="ECO:0000259" key="16">
    <source>
        <dbReference type="PROSITE" id="PS51873"/>
    </source>
</evidence>
<dbReference type="GO" id="GO:0008270">
    <property type="term" value="F:zinc ion binding"/>
    <property type="evidence" value="ECO:0007669"/>
    <property type="project" value="UniProtKB-KW"/>
</dbReference>
<evidence type="ECO:0000256" key="14">
    <source>
        <dbReference type="SAM" id="MobiDB-lite"/>
    </source>
</evidence>
<evidence type="ECO:0000256" key="3">
    <source>
        <dbReference type="ARBA" id="ARBA00003976"/>
    </source>
</evidence>
<evidence type="ECO:0000256" key="13">
    <source>
        <dbReference type="PROSITE-ProRule" id="PRU00175"/>
    </source>
</evidence>
<dbReference type="InterPro" id="IPR054694">
    <property type="entry name" value="Parkin-like_IBR"/>
</dbReference>
<comment type="similarity">
    <text evidence="5">Belongs to the RBR family. Ariadne subfamily.</text>
</comment>
<dbReference type="Pfam" id="PF19422">
    <property type="entry name" value="Ariadne"/>
    <property type="match status" value="1"/>
</dbReference>
<dbReference type="CDD" id="cd16773">
    <property type="entry name" value="RING-HC_RBR_TRIAD1"/>
    <property type="match status" value="1"/>
</dbReference>
<keyword evidence="10 13" id="KW-0863">Zinc-finger</keyword>
<dbReference type="SMART" id="SM00647">
    <property type="entry name" value="IBR"/>
    <property type="match status" value="2"/>
</dbReference>
<dbReference type="SUPFAM" id="SSF57850">
    <property type="entry name" value="RING/U-box"/>
    <property type="match status" value="3"/>
</dbReference>
<dbReference type="InterPro" id="IPR048962">
    <property type="entry name" value="ARIH1-like_UBL"/>
</dbReference>
<dbReference type="CDD" id="cd20346">
    <property type="entry name" value="BRcat_RBR_ANKIB1"/>
    <property type="match status" value="1"/>
</dbReference>
<evidence type="ECO:0000256" key="5">
    <source>
        <dbReference type="ARBA" id="ARBA00005884"/>
    </source>
</evidence>
<dbReference type="GO" id="GO:0016567">
    <property type="term" value="P:protein ubiquitination"/>
    <property type="evidence" value="ECO:0007669"/>
    <property type="project" value="InterPro"/>
</dbReference>
<evidence type="ECO:0000256" key="6">
    <source>
        <dbReference type="ARBA" id="ARBA00012251"/>
    </source>
</evidence>
<evidence type="ECO:0000313" key="17">
    <source>
        <dbReference type="EMBL" id="KAK9108769.1"/>
    </source>
</evidence>
<evidence type="ECO:0000256" key="12">
    <source>
        <dbReference type="ARBA" id="ARBA00022833"/>
    </source>
</evidence>
<feature type="compositionally biased region" description="Acidic residues" evidence="14">
    <location>
        <begin position="27"/>
        <end position="40"/>
    </location>
</feature>
<evidence type="ECO:0000313" key="18">
    <source>
        <dbReference type="Proteomes" id="UP001417504"/>
    </source>
</evidence>
<evidence type="ECO:0000256" key="2">
    <source>
        <dbReference type="ARBA" id="ARBA00001947"/>
    </source>
</evidence>
<dbReference type="CDD" id="cd22586">
    <property type="entry name" value="Rcat_RBR_ARI1-like"/>
    <property type="match status" value="1"/>
</dbReference>
<evidence type="ECO:0000256" key="11">
    <source>
        <dbReference type="ARBA" id="ARBA00022786"/>
    </source>
</evidence>
<keyword evidence="18" id="KW-1185">Reference proteome</keyword>
<dbReference type="GO" id="GO:0061630">
    <property type="term" value="F:ubiquitin protein ligase activity"/>
    <property type="evidence" value="ECO:0007669"/>
    <property type="project" value="UniProtKB-EC"/>
</dbReference>
<evidence type="ECO:0000259" key="15">
    <source>
        <dbReference type="PROSITE" id="PS50089"/>
    </source>
</evidence>
<dbReference type="FunFam" id="1.20.120.1750:FF:000013">
    <property type="entry name" value="RBR-type E3 ubiquitin transferase"/>
    <property type="match status" value="1"/>
</dbReference>
<keyword evidence="11" id="KW-0833">Ubl conjugation pathway</keyword>
<dbReference type="InterPro" id="IPR045840">
    <property type="entry name" value="Ariadne"/>
</dbReference>
<comment type="pathway">
    <text evidence="4">Protein modification; protein ubiquitination.</text>
</comment>
<gene>
    <name evidence="17" type="ORF">Sjap_016829</name>
</gene>
<feature type="region of interest" description="Disordered" evidence="14">
    <location>
        <begin position="545"/>
        <end position="576"/>
    </location>
</feature>
<keyword evidence="12" id="KW-0862">Zinc</keyword>
<dbReference type="AlphaFoldDB" id="A0AAP0I506"/>
<dbReference type="Gene3D" id="1.20.120.1750">
    <property type="match status" value="1"/>
</dbReference>
<evidence type="ECO:0000256" key="7">
    <source>
        <dbReference type="ARBA" id="ARBA00022679"/>
    </source>
</evidence>
<dbReference type="Pfam" id="PF22605">
    <property type="entry name" value="IBR_2"/>
    <property type="match status" value="1"/>
</dbReference>
<feature type="domain" description="RING-type" evidence="15">
    <location>
        <begin position="132"/>
        <end position="180"/>
    </location>
</feature>
<name>A0AAP0I506_9MAGN</name>
<feature type="domain" description="RING-type" evidence="16">
    <location>
        <begin position="128"/>
        <end position="342"/>
    </location>
</feature>
<dbReference type="FunFam" id="3.30.40.10:FF:000019">
    <property type="entry name" value="RBR-type E3 ubiquitin transferase"/>
    <property type="match status" value="1"/>
</dbReference>
<evidence type="ECO:0000256" key="1">
    <source>
        <dbReference type="ARBA" id="ARBA00001798"/>
    </source>
</evidence>
<dbReference type="InterPro" id="IPR044066">
    <property type="entry name" value="TRIAD_supradom"/>
</dbReference>
<protein>
    <recommendedName>
        <fullName evidence="6">RBR-type E3 ubiquitin transferase</fullName>
        <ecNumber evidence="6">2.3.2.31</ecNumber>
    </recommendedName>
</protein>
<feature type="region of interest" description="Disordered" evidence="14">
    <location>
        <begin position="1"/>
        <end position="49"/>
    </location>
</feature>
<dbReference type="PROSITE" id="PS50089">
    <property type="entry name" value="ZF_RING_2"/>
    <property type="match status" value="1"/>
</dbReference>
<feature type="compositionally biased region" description="Acidic residues" evidence="14">
    <location>
        <begin position="1"/>
        <end position="17"/>
    </location>
</feature>
<dbReference type="Proteomes" id="UP001417504">
    <property type="component" value="Unassembled WGS sequence"/>
</dbReference>
<dbReference type="InterPro" id="IPR031127">
    <property type="entry name" value="E3_UB_ligase_RBR"/>
</dbReference>
<reference evidence="17 18" key="1">
    <citation type="submission" date="2024-01" db="EMBL/GenBank/DDBJ databases">
        <title>Genome assemblies of Stephania.</title>
        <authorList>
            <person name="Yang L."/>
        </authorList>
    </citation>
    <scope>NUCLEOTIDE SEQUENCE [LARGE SCALE GENOMIC DNA]</scope>
    <source>
        <strain evidence="17">QJT</strain>
        <tissue evidence="17">Leaf</tissue>
    </source>
</reference>
<dbReference type="InterPro" id="IPR002867">
    <property type="entry name" value="IBR_dom"/>
</dbReference>
<keyword evidence="9" id="KW-0677">Repeat</keyword>
<evidence type="ECO:0000256" key="4">
    <source>
        <dbReference type="ARBA" id="ARBA00004906"/>
    </source>
</evidence>
<dbReference type="PANTHER" id="PTHR11685">
    <property type="entry name" value="RBR FAMILY RING FINGER AND IBR DOMAIN-CONTAINING"/>
    <property type="match status" value="1"/>
</dbReference>
<organism evidence="17 18">
    <name type="scientific">Stephania japonica</name>
    <dbReference type="NCBI Taxonomy" id="461633"/>
    <lineage>
        <taxon>Eukaryota</taxon>
        <taxon>Viridiplantae</taxon>
        <taxon>Streptophyta</taxon>
        <taxon>Embryophyta</taxon>
        <taxon>Tracheophyta</taxon>
        <taxon>Spermatophyta</taxon>
        <taxon>Magnoliopsida</taxon>
        <taxon>Ranunculales</taxon>
        <taxon>Menispermaceae</taxon>
        <taxon>Menispermoideae</taxon>
        <taxon>Cissampelideae</taxon>
        <taxon>Stephania</taxon>
    </lineage>
</organism>
<dbReference type="PROSITE" id="PS51873">
    <property type="entry name" value="TRIAD"/>
    <property type="match status" value="1"/>
</dbReference>
<dbReference type="EMBL" id="JBBNAE010000007">
    <property type="protein sequence ID" value="KAK9108769.1"/>
    <property type="molecule type" value="Genomic_DNA"/>
</dbReference>
<evidence type="ECO:0000256" key="9">
    <source>
        <dbReference type="ARBA" id="ARBA00022737"/>
    </source>
</evidence>
<comment type="function">
    <text evidence="3">Might act as an E3 ubiquitin-protein ligase, or as part of E3 complex, which accepts ubiquitin from specific E2 ubiquitin-conjugating enzymes and then transfers it to substrates.</text>
</comment>
<feature type="compositionally biased region" description="Basic and acidic residues" evidence="14">
    <location>
        <begin position="547"/>
        <end position="557"/>
    </location>
</feature>
<evidence type="ECO:0000256" key="10">
    <source>
        <dbReference type="ARBA" id="ARBA00022771"/>
    </source>
</evidence>
<dbReference type="Pfam" id="PF01485">
    <property type="entry name" value="IBR"/>
    <property type="match status" value="1"/>
</dbReference>
<evidence type="ECO:0000256" key="8">
    <source>
        <dbReference type="ARBA" id="ARBA00022723"/>
    </source>
</evidence>
<sequence>MGEYLSADEDYYSDPDSQEPFHSHDDVDVDVDVPVVEDDRDDPRSTPSSNKIVIRKEHLLLAQMGDLRRVMDLLKLREQHARTLLIHYRWDVDRLVEVLAEMGKDKLFAQAGVTLPGNTTSPLLQSSSIITCYICMEDVCPREVTTMDCGHCYCNNCWSEHFIVRIKEGQSKRIRCMEHKCNAICDEAVVRKLVSARDPDLAERFDRFLLESYVEDNKIVKWCPSVPHCGNAIRVDDEKYCEVECACGFQFCFGCSSEAHSPCSCTMWELWTKKCRDESETVNWITVNTKPCPKCHKPVEKNGGCNLVSCICGQAFCWLCGGPTGRDHTWSSIRGHSCGRYKEEGEQKKAARAKRELYRYMHYYNRYKAHTDSFKLESKLVETMMDKISALDRRFYNLNDFSWLTNGLNRLFRSRRVLSYSYAFAYYMFGDELFQGEMTKKTREIKQNLFEDQQQQFEFNVEQLSKYLEEPLDEYSEDKVLDIRMRVINFSGIVDSRCEQMYEYIENDLLGCLVRTTHSIAPYNSKGVEKASLWSATVDNSGCHPPQDVKDFGRPSKESGCSSSRKRSRRDSRGDGLFDLNLPAEAIDKC</sequence>
<comment type="cofactor">
    <cofactor evidence="2">
        <name>Zn(2+)</name>
        <dbReference type="ChEBI" id="CHEBI:29105"/>
    </cofactor>
</comment>
<keyword evidence="8" id="KW-0479">Metal-binding</keyword>
<keyword evidence="7" id="KW-0808">Transferase</keyword>
<dbReference type="EC" id="2.3.2.31" evidence="6"/>
<accession>A0AAP0I506</accession>
<dbReference type="InterPro" id="IPR001841">
    <property type="entry name" value="Znf_RING"/>
</dbReference>
<dbReference type="InterPro" id="IPR013083">
    <property type="entry name" value="Znf_RING/FYVE/PHD"/>
</dbReference>
<dbReference type="Pfam" id="PF21235">
    <property type="entry name" value="UBA_ARI1"/>
    <property type="match status" value="1"/>
</dbReference>
<comment type="caution">
    <text evidence="17">The sequence shown here is derived from an EMBL/GenBank/DDBJ whole genome shotgun (WGS) entry which is preliminary data.</text>
</comment>
<comment type="catalytic activity">
    <reaction evidence="1">
        <text>[E2 ubiquitin-conjugating enzyme]-S-ubiquitinyl-L-cysteine + [acceptor protein]-L-lysine = [E2 ubiquitin-conjugating enzyme]-L-cysteine + [acceptor protein]-N(6)-ubiquitinyl-L-lysine.</text>
        <dbReference type="EC" id="2.3.2.31"/>
    </reaction>
</comment>
<dbReference type="Gene3D" id="3.30.40.10">
    <property type="entry name" value="Zinc/RING finger domain, C3HC4 (zinc finger)"/>
    <property type="match status" value="1"/>
</dbReference>